<dbReference type="EMBL" id="MCGT01000021">
    <property type="protein sequence ID" value="ORX51219.1"/>
    <property type="molecule type" value="Genomic_DNA"/>
</dbReference>
<comment type="caution">
    <text evidence="8">The sequence shown here is derived from an EMBL/GenBank/DDBJ whole genome shotgun (WGS) entry which is preliminary data.</text>
</comment>
<dbReference type="PANTHER" id="PTHR47447">
    <property type="entry name" value="OS03G0856100 PROTEIN"/>
    <property type="match status" value="1"/>
</dbReference>
<evidence type="ECO:0000313" key="8">
    <source>
        <dbReference type="EMBL" id="ORX51219.1"/>
    </source>
</evidence>
<accession>A0A1X2GD93</accession>
<keyword evidence="2" id="KW-0677">Repeat</keyword>
<evidence type="ECO:0000256" key="6">
    <source>
        <dbReference type="SAM" id="MobiDB-lite"/>
    </source>
</evidence>
<keyword evidence="9" id="KW-1185">Reference proteome</keyword>
<dbReference type="Pfam" id="PF12854">
    <property type="entry name" value="PPR_1"/>
    <property type="match status" value="1"/>
</dbReference>
<comment type="similarity">
    <text evidence="1">Belongs to the CCM1 family.</text>
</comment>
<dbReference type="PROSITE" id="PS51375">
    <property type="entry name" value="PPR"/>
    <property type="match status" value="4"/>
</dbReference>
<dbReference type="Proteomes" id="UP000242146">
    <property type="component" value="Unassembled WGS sequence"/>
</dbReference>
<reference evidence="8 9" key="1">
    <citation type="submission" date="2016-07" db="EMBL/GenBank/DDBJ databases">
        <title>Pervasive Adenine N6-methylation of Active Genes in Fungi.</title>
        <authorList>
            <consortium name="DOE Joint Genome Institute"/>
            <person name="Mondo S.J."/>
            <person name="Dannebaum R.O."/>
            <person name="Kuo R.C."/>
            <person name="Labutti K."/>
            <person name="Haridas S."/>
            <person name="Kuo A."/>
            <person name="Salamov A."/>
            <person name="Ahrendt S.R."/>
            <person name="Lipzen A."/>
            <person name="Sullivan W."/>
            <person name="Andreopoulos W.B."/>
            <person name="Clum A."/>
            <person name="Lindquist E."/>
            <person name="Daum C."/>
            <person name="Ramamoorthy G.K."/>
            <person name="Gryganskyi A."/>
            <person name="Culley D."/>
            <person name="Magnuson J.K."/>
            <person name="James T.Y."/>
            <person name="O'Malley M.A."/>
            <person name="Stajich J.E."/>
            <person name="Spatafora J.W."/>
            <person name="Visel A."/>
            <person name="Grigoriev I.V."/>
        </authorList>
    </citation>
    <scope>NUCLEOTIDE SEQUENCE [LARGE SCALE GENOMIC DNA]</scope>
    <source>
        <strain evidence="8 9">NRRL 3301</strain>
    </source>
</reference>
<evidence type="ECO:0000256" key="2">
    <source>
        <dbReference type="ARBA" id="ARBA00022737"/>
    </source>
</evidence>
<feature type="compositionally biased region" description="Low complexity" evidence="6">
    <location>
        <begin position="100"/>
        <end position="113"/>
    </location>
</feature>
<feature type="repeat" description="PPR" evidence="5">
    <location>
        <begin position="596"/>
        <end position="630"/>
    </location>
</feature>
<dbReference type="STRING" id="101127.A0A1X2GD93"/>
<dbReference type="OrthoDB" id="185373at2759"/>
<evidence type="ECO:0000256" key="4">
    <source>
        <dbReference type="ARBA" id="ARBA00044511"/>
    </source>
</evidence>
<feature type="repeat" description="PPR" evidence="5">
    <location>
        <begin position="465"/>
        <end position="499"/>
    </location>
</feature>
<dbReference type="InterPro" id="IPR002885">
    <property type="entry name" value="PPR_rpt"/>
</dbReference>
<sequence length="690" mass="78302">MLHCFQDLAHGRPASPVALCQRPSRLSYSTSALQAVTITTKPARSGLRPAIATGKPPLRLSGAFSLFNLTDRIALSDLDRALRLDQASRAWQLFCSLTSQPRPSSLPQAQPSSATITPSDNIREDIHHHMPVPFHHCTDLYSLLLYANHHSFAPNVIAMRQRQLDKLARYIDQQFNLNRHEWLACVTNRPAPLHKKWVQLLKPSAPANFSSRAWDLYLILVSKQGAHSIQRTHYLKLMAMISRDTTLPIDEREKRVAYIAQQQADITCAQGRRLSAAEIEWIGRIFIAYNHGMKKKGKRLVKEFIALSETLASKDAMDELVWRLIGLDFHMAHQAFEAAHAQGIAQNDALYRNLIQAYTERRRHGQALMVFEKMLTVAVTPSTRTFNAVLHVFADQGWTDRAAYLWETMRSLDLEPDAASYSEMIRCAGKAGDLTACMDYYQQMLHQQQDQQRQCLPLDTIVTPNVYTYSTLIEAYGQNNDMRGVLQWFHTLLRQGLAPNQIIMANVLTALSKHCYRSDSPSIQQLQLVDTIQRIAQQCIHAGVKTDVTLYTILLSVQATISSSLKPKDDNATLEQHLGFALQAHRDMLDQCVDPNAYTYTTLIDLCGHHGYIDTAEQLFDLMAASEHQQPTTATFCAMVDMWQRVDRQDKTQALLHTFLIQCKSIGLTNPQRLWIDQTLLQHFRCPHPC</sequence>
<comment type="function">
    <text evidence="3">Regulates mitochondrial small subunit maturation by controlling 15S rRNA 5'-end processing. Localizes to the 5' precursor of the 15S rRNA in a position that is subsequently occupied by mS47 in the mature yeast mtSSU. Uses structure and sequence-specific RNA recognition, binding to a single-stranded region of the precursor and specifically recognizing bases -6 to -1. The exchange of Ccm1 for mS47 is coupled to the irreversible removal of precursor rRNA that is accompanied by conformational changes of the mitoribosomal proteins uS5m and mS26. These conformational changes signal completion of 5'-end rRNA processing through protection of the mature 5'-end of the 15S rRNA and stabilization of mS47. The removal of the 5' precursor together with the dissociation of Ccm1 may be catalyzed by the 5'-3' exoribonuclease Pet127. Involved in the specific removal of group I introns in mitochondrial encoded transcripts.</text>
</comment>
<dbReference type="InterPro" id="IPR033443">
    <property type="entry name" value="PROP1-like_PPR_dom"/>
</dbReference>
<name>A0A1X2GD93_9FUNG</name>
<protein>
    <recommendedName>
        <fullName evidence="7">PROP1-like PPR domain-containing protein</fullName>
    </recommendedName>
</protein>
<dbReference type="InterPro" id="IPR011990">
    <property type="entry name" value="TPR-like_helical_dom_sf"/>
</dbReference>
<organism evidence="8 9">
    <name type="scientific">Hesseltinella vesiculosa</name>
    <dbReference type="NCBI Taxonomy" id="101127"/>
    <lineage>
        <taxon>Eukaryota</taxon>
        <taxon>Fungi</taxon>
        <taxon>Fungi incertae sedis</taxon>
        <taxon>Mucoromycota</taxon>
        <taxon>Mucoromycotina</taxon>
        <taxon>Mucoromycetes</taxon>
        <taxon>Mucorales</taxon>
        <taxon>Cunninghamellaceae</taxon>
        <taxon>Hesseltinella</taxon>
    </lineage>
</organism>
<dbReference type="PANTHER" id="PTHR47447:SF23">
    <property type="entry name" value="PENTACOTRIPEPTIDE-REPEAT REGION OF PRORP DOMAIN-CONTAINING PROTEIN"/>
    <property type="match status" value="1"/>
</dbReference>
<feature type="region of interest" description="Disordered" evidence="6">
    <location>
        <begin position="100"/>
        <end position="119"/>
    </location>
</feature>
<dbReference type="Gene3D" id="1.25.40.10">
    <property type="entry name" value="Tetratricopeptide repeat domain"/>
    <property type="match status" value="2"/>
</dbReference>
<evidence type="ECO:0000256" key="1">
    <source>
        <dbReference type="ARBA" id="ARBA00006192"/>
    </source>
</evidence>
<feature type="repeat" description="PPR" evidence="5">
    <location>
        <begin position="382"/>
        <end position="416"/>
    </location>
</feature>
<feature type="repeat" description="PPR" evidence="5">
    <location>
        <begin position="347"/>
        <end position="381"/>
    </location>
</feature>
<dbReference type="Pfam" id="PF17177">
    <property type="entry name" value="PPR_long"/>
    <property type="match status" value="1"/>
</dbReference>
<evidence type="ECO:0000256" key="5">
    <source>
        <dbReference type="PROSITE-ProRule" id="PRU00708"/>
    </source>
</evidence>
<dbReference type="NCBIfam" id="TIGR00756">
    <property type="entry name" value="PPR"/>
    <property type="match status" value="4"/>
</dbReference>
<dbReference type="Pfam" id="PF01535">
    <property type="entry name" value="PPR"/>
    <property type="match status" value="1"/>
</dbReference>
<evidence type="ECO:0000256" key="3">
    <source>
        <dbReference type="ARBA" id="ARBA00044493"/>
    </source>
</evidence>
<proteinExistence type="inferred from homology"/>
<evidence type="ECO:0000259" key="7">
    <source>
        <dbReference type="Pfam" id="PF17177"/>
    </source>
</evidence>
<comment type="subunit">
    <text evidence="4">Binds to mitochondrial small subunit 15S rRNA.</text>
</comment>
<gene>
    <name evidence="8" type="ORF">DM01DRAFT_309847</name>
</gene>
<evidence type="ECO:0000313" key="9">
    <source>
        <dbReference type="Proteomes" id="UP000242146"/>
    </source>
</evidence>
<feature type="domain" description="PROP1-like PPR" evidence="7">
    <location>
        <begin position="331"/>
        <end position="443"/>
    </location>
</feature>
<dbReference type="AlphaFoldDB" id="A0A1X2GD93"/>